<dbReference type="PROSITE" id="PS51352">
    <property type="entry name" value="THIOREDOXIN_2"/>
    <property type="match status" value="1"/>
</dbReference>
<keyword evidence="3" id="KW-1015">Disulfide bond</keyword>
<evidence type="ECO:0000256" key="2">
    <source>
        <dbReference type="ARBA" id="ARBA00022982"/>
    </source>
</evidence>
<proteinExistence type="predicted"/>
<evidence type="ECO:0000313" key="7">
    <source>
        <dbReference type="EMBL" id="MFD2255122.1"/>
    </source>
</evidence>
<dbReference type="Pfam" id="PF00085">
    <property type="entry name" value="Thioredoxin"/>
    <property type="match status" value="1"/>
</dbReference>
<dbReference type="RefSeq" id="WP_386817784.1">
    <property type="nucleotide sequence ID" value="NZ_JBHUIT010000001.1"/>
</dbReference>
<dbReference type="Gene3D" id="3.40.30.10">
    <property type="entry name" value="Glutaredoxin"/>
    <property type="match status" value="1"/>
</dbReference>
<keyword evidence="8" id="KW-1185">Reference proteome</keyword>
<evidence type="ECO:0000256" key="3">
    <source>
        <dbReference type="ARBA" id="ARBA00023157"/>
    </source>
</evidence>
<feature type="compositionally biased region" description="Basic and acidic residues" evidence="5">
    <location>
        <begin position="172"/>
        <end position="184"/>
    </location>
</feature>
<reference evidence="8" key="1">
    <citation type="journal article" date="2019" name="Int. J. Syst. Evol. Microbiol.">
        <title>The Global Catalogue of Microorganisms (GCM) 10K type strain sequencing project: providing services to taxonomists for standard genome sequencing and annotation.</title>
        <authorList>
            <consortium name="The Broad Institute Genomics Platform"/>
            <consortium name="The Broad Institute Genome Sequencing Center for Infectious Disease"/>
            <person name="Wu L."/>
            <person name="Ma J."/>
        </authorList>
    </citation>
    <scope>NUCLEOTIDE SEQUENCE [LARGE SCALE GENOMIC DNA]</scope>
    <source>
        <strain evidence="8">CGMCC 4.7106</strain>
    </source>
</reference>
<dbReference type="PROSITE" id="PS51257">
    <property type="entry name" value="PROKAR_LIPOPROTEIN"/>
    <property type="match status" value="1"/>
</dbReference>
<evidence type="ECO:0000256" key="5">
    <source>
        <dbReference type="SAM" id="MobiDB-lite"/>
    </source>
</evidence>
<sequence length="192" mass="20841">MKRLALALTCISLLSSCERVKTIAGKVADLKNATTNSSEATIELPDSKIQKIGDAEFKSFISQPGTLNIVDFYADWCAPCKKLSPDLESAVASSGAVKLGKVDIDQSRTIASEVGVDGIPDVRFYIDGKMVHKFIGAIPKSEIDSLIKKYSANLPEVKTPKQTPPDETTGTEPKEILKPMEKDWLPAGMTRK</sequence>
<dbReference type="PANTHER" id="PTHR45663">
    <property type="entry name" value="GEO12009P1"/>
    <property type="match status" value="1"/>
</dbReference>
<evidence type="ECO:0000256" key="4">
    <source>
        <dbReference type="ARBA" id="ARBA00023284"/>
    </source>
</evidence>
<organism evidence="7 8">
    <name type="scientific">Luteolibacter algae</name>
    <dbReference type="NCBI Taxonomy" id="454151"/>
    <lineage>
        <taxon>Bacteria</taxon>
        <taxon>Pseudomonadati</taxon>
        <taxon>Verrucomicrobiota</taxon>
        <taxon>Verrucomicrobiia</taxon>
        <taxon>Verrucomicrobiales</taxon>
        <taxon>Verrucomicrobiaceae</taxon>
        <taxon>Luteolibacter</taxon>
    </lineage>
</organism>
<dbReference type="CDD" id="cd02947">
    <property type="entry name" value="TRX_family"/>
    <property type="match status" value="1"/>
</dbReference>
<dbReference type="SUPFAM" id="SSF52833">
    <property type="entry name" value="Thioredoxin-like"/>
    <property type="match status" value="1"/>
</dbReference>
<evidence type="ECO:0000259" key="6">
    <source>
        <dbReference type="PROSITE" id="PS51352"/>
    </source>
</evidence>
<dbReference type="EMBL" id="JBHUIT010000001">
    <property type="protein sequence ID" value="MFD2255122.1"/>
    <property type="molecule type" value="Genomic_DNA"/>
</dbReference>
<accession>A0ABW5D241</accession>
<gene>
    <name evidence="7" type="ORF">ACFSSA_00400</name>
</gene>
<dbReference type="PANTHER" id="PTHR45663:SF11">
    <property type="entry name" value="GEO12009P1"/>
    <property type="match status" value="1"/>
</dbReference>
<keyword evidence="4" id="KW-0676">Redox-active center</keyword>
<dbReference type="InterPro" id="IPR036249">
    <property type="entry name" value="Thioredoxin-like_sf"/>
</dbReference>
<keyword evidence="1" id="KW-0813">Transport</keyword>
<protein>
    <submittedName>
        <fullName evidence="7">Thioredoxin family protein</fullName>
    </submittedName>
</protein>
<feature type="domain" description="Thioredoxin" evidence="6">
    <location>
        <begin position="38"/>
        <end position="152"/>
    </location>
</feature>
<dbReference type="InterPro" id="IPR017937">
    <property type="entry name" value="Thioredoxin_CS"/>
</dbReference>
<comment type="caution">
    <text evidence="7">The sequence shown here is derived from an EMBL/GenBank/DDBJ whole genome shotgun (WGS) entry which is preliminary data.</text>
</comment>
<evidence type="ECO:0000256" key="1">
    <source>
        <dbReference type="ARBA" id="ARBA00022448"/>
    </source>
</evidence>
<evidence type="ECO:0000313" key="8">
    <source>
        <dbReference type="Proteomes" id="UP001597375"/>
    </source>
</evidence>
<keyword evidence="2" id="KW-0249">Electron transport</keyword>
<name>A0ABW5D241_9BACT</name>
<feature type="region of interest" description="Disordered" evidence="5">
    <location>
        <begin position="154"/>
        <end position="192"/>
    </location>
</feature>
<dbReference type="InterPro" id="IPR013766">
    <property type="entry name" value="Thioredoxin_domain"/>
</dbReference>
<dbReference type="PROSITE" id="PS00194">
    <property type="entry name" value="THIOREDOXIN_1"/>
    <property type="match status" value="1"/>
</dbReference>
<dbReference type="Proteomes" id="UP001597375">
    <property type="component" value="Unassembled WGS sequence"/>
</dbReference>